<evidence type="ECO:0000256" key="8">
    <source>
        <dbReference type="ARBA" id="ARBA00023326"/>
    </source>
</evidence>
<feature type="domain" description="Auxiliary Activity family 9 catalytic" evidence="13">
    <location>
        <begin position="29"/>
        <end position="223"/>
    </location>
</feature>
<feature type="chain" id="PRO_5018302293" description="AA9 family lytic polysaccharide monooxygenase" evidence="12">
    <location>
        <begin position="19"/>
        <end position="233"/>
    </location>
</feature>
<reference evidence="14 15" key="1">
    <citation type="journal article" date="2018" name="Nat. Ecol. Evol.">
        <title>Pezizomycetes genomes reveal the molecular basis of ectomycorrhizal truffle lifestyle.</title>
        <authorList>
            <person name="Murat C."/>
            <person name="Payen T."/>
            <person name="Noel B."/>
            <person name="Kuo A."/>
            <person name="Morin E."/>
            <person name="Chen J."/>
            <person name="Kohler A."/>
            <person name="Krizsan K."/>
            <person name="Balestrini R."/>
            <person name="Da Silva C."/>
            <person name="Montanini B."/>
            <person name="Hainaut M."/>
            <person name="Levati E."/>
            <person name="Barry K.W."/>
            <person name="Belfiori B."/>
            <person name="Cichocki N."/>
            <person name="Clum A."/>
            <person name="Dockter R.B."/>
            <person name="Fauchery L."/>
            <person name="Guy J."/>
            <person name="Iotti M."/>
            <person name="Le Tacon F."/>
            <person name="Lindquist E.A."/>
            <person name="Lipzen A."/>
            <person name="Malagnac F."/>
            <person name="Mello A."/>
            <person name="Molinier V."/>
            <person name="Miyauchi S."/>
            <person name="Poulain J."/>
            <person name="Riccioni C."/>
            <person name="Rubini A."/>
            <person name="Sitrit Y."/>
            <person name="Splivallo R."/>
            <person name="Traeger S."/>
            <person name="Wang M."/>
            <person name="Zifcakova L."/>
            <person name="Wipf D."/>
            <person name="Zambonelli A."/>
            <person name="Paolocci F."/>
            <person name="Nowrousian M."/>
            <person name="Ottonello S."/>
            <person name="Baldrian P."/>
            <person name="Spatafora J.W."/>
            <person name="Henrissat B."/>
            <person name="Nagy L.G."/>
            <person name="Aury J.M."/>
            <person name="Wincker P."/>
            <person name="Grigoriev I.V."/>
            <person name="Bonfante P."/>
            <person name="Martin F.M."/>
        </authorList>
    </citation>
    <scope>NUCLEOTIDE SEQUENCE [LARGE SCALE GENOMIC DNA]</scope>
    <source>
        <strain evidence="14 15">CCBAS932</strain>
    </source>
</reference>
<evidence type="ECO:0000256" key="1">
    <source>
        <dbReference type="ARBA" id="ARBA00001973"/>
    </source>
</evidence>
<comment type="subcellular location">
    <subcellularLocation>
        <location evidence="2 11">Secreted</location>
    </subcellularLocation>
</comment>
<dbReference type="GO" id="GO:0008810">
    <property type="term" value="F:cellulase activity"/>
    <property type="evidence" value="ECO:0007669"/>
    <property type="project" value="UniProtKB-UniRule"/>
</dbReference>
<dbReference type="CDD" id="cd21175">
    <property type="entry name" value="LPMO_AA9"/>
    <property type="match status" value="1"/>
</dbReference>
<comment type="catalytic activity">
    <reaction evidence="10 11">
        <text>[(1-&gt;4)-beta-D-glucosyl]n+m + reduced acceptor + O2 = 4-dehydro-beta-D-glucosyl-[(1-&gt;4)-beta-D-glucosyl]n-1 + [(1-&gt;4)-beta-D-glucosyl]m + acceptor + H2O.</text>
        <dbReference type="EC" id="1.14.99.56"/>
    </reaction>
</comment>
<evidence type="ECO:0000256" key="7">
    <source>
        <dbReference type="ARBA" id="ARBA00023277"/>
    </source>
</evidence>
<dbReference type="PANTHER" id="PTHR33353">
    <property type="entry name" value="PUTATIVE (AFU_ORTHOLOGUE AFUA_1G12560)-RELATED"/>
    <property type="match status" value="1"/>
</dbReference>
<keyword evidence="8 11" id="KW-0624">Polysaccharide degradation</keyword>
<evidence type="ECO:0000256" key="6">
    <source>
        <dbReference type="ARBA" id="ARBA00023157"/>
    </source>
</evidence>
<dbReference type="PANTHER" id="PTHR33353:SF17">
    <property type="entry name" value="ENDO-BETA-1,4-GLUCANASE D"/>
    <property type="match status" value="1"/>
</dbReference>
<dbReference type="Gene3D" id="2.70.50.70">
    <property type="match status" value="1"/>
</dbReference>
<evidence type="ECO:0000256" key="9">
    <source>
        <dbReference type="ARBA" id="ARBA00044502"/>
    </source>
</evidence>
<evidence type="ECO:0000313" key="14">
    <source>
        <dbReference type="EMBL" id="RPB07633.1"/>
    </source>
</evidence>
<name>A0A3N4KAW8_9PEZI</name>
<dbReference type="InParanoid" id="A0A3N4KAW8"/>
<keyword evidence="15" id="KW-1185">Reference proteome</keyword>
<evidence type="ECO:0000256" key="10">
    <source>
        <dbReference type="ARBA" id="ARBA00045077"/>
    </source>
</evidence>
<sequence>MQLSALLSLLAAATAVQAHATFQYLNDNSAVIRKPPSNSPIQDVTSSDLACNVNGGTPVASKLTFNTIAGSTVTMEWHHGDRTTQAIDPSHKGPILTYLAKVPDATTATSPSSLKWFKIYHDGLTLSGTTETWAVDKLVANAGKYSHTIPSNIASGDYLLRSEIIALHGAGSTGGAQLYMGCAQITVTGGGSASPATVSLPGAYSASDPGILVGIYWPKLTSYTIPGPAVYSG</sequence>
<keyword evidence="5" id="KW-0186">Copper</keyword>
<gene>
    <name evidence="14" type="ORF">P167DRAFT_529761</name>
</gene>
<feature type="signal peptide" evidence="12">
    <location>
        <begin position="1"/>
        <end position="18"/>
    </location>
</feature>
<dbReference type="EMBL" id="ML119178">
    <property type="protein sequence ID" value="RPB07633.1"/>
    <property type="molecule type" value="Genomic_DNA"/>
</dbReference>
<dbReference type="GO" id="GO:0030248">
    <property type="term" value="F:cellulose binding"/>
    <property type="evidence" value="ECO:0007669"/>
    <property type="project" value="UniProtKB-UniRule"/>
</dbReference>
<keyword evidence="12" id="KW-0732">Signal</keyword>
<evidence type="ECO:0000256" key="3">
    <source>
        <dbReference type="ARBA" id="ARBA00022525"/>
    </source>
</evidence>
<dbReference type="OrthoDB" id="5558646at2759"/>
<dbReference type="AlphaFoldDB" id="A0A3N4KAW8"/>
<evidence type="ECO:0000256" key="11">
    <source>
        <dbReference type="RuleBase" id="RU368122"/>
    </source>
</evidence>
<evidence type="ECO:0000256" key="5">
    <source>
        <dbReference type="ARBA" id="ARBA00023008"/>
    </source>
</evidence>
<keyword evidence="7 11" id="KW-0119">Carbohydrate metabolism</keyword>
<comment type="function">
    <text evidence="11">Lytic polysaccharide monooxygenase (LMPO) that depolymerizes crystalline and amorphous polysaccharides via the oxidation of scissile alpha- or beta-(1-4)-glycosidic bonds, yielding C1 and/or C4 oxidation products. Catalysis by LPMOs requires the reduction of the active-site copper from Cu(II) to Cu(I) by a reducing agent and H(2)O(2) or O(2) as a cosubstrate.</text>
</comment>
<dbReference type="EC" id="1.14.99.56" evidence="11"/>
<keyword evidence="4 11" id="KW-0136">Cellulose degradation</keyword>
<comment type="cofactor">
    <cofactor evidence="1">
        <name>Cu(2+)</name>
        <dbReference type="ChEBI" id="CHEBI:29036"/>
    </cofactor>
</comment>
<evidence type="ECO:0000259" key="13">
    <source>
        <dbReference type="Pfam" id="PF03443"/>
    </source>
</evidence>
<dbReference type="InterPro" id="IPR005103">
    <property type="entry name" value="AA9_LPMO"/>
</dbReference>
<keyword evidence="6 11" id="KW-1015">Disulfide bond</keyword>
<proteinExistence type="inferred from homology"/>
<evidence type="ECO:0000313" key="15">
    <source>
        <dbReference type="Proteomes" id="UP000277580"/>
    </source>
</evidence>
<evidence type="ECO:0000256" key="4">
    <source>
        <dbReference type="ARBA" id="ARBA00023001"/>
    </source>
</evidence>
<comment type="similarity">
    <text evidence="9">Belongs to the polysaccharide monooxygenase AA9 family.</text>
</comment>
<dbReference type="STRING" id="1392247.A0A3N4KAW8"/>
<keyword evidence="14" id="KW-0378">Hydrolase</keyword>
<comment type="domain">
    <text evidence="11">Has a modular structure: an endo-beta-1,4-glucanase catalytic module at the N-terminus, a linker rich in serines and threonines, and a C-terminal carbohydrate-binding module (CBM).</text>
</comment>
<dbReference type="Pfam" id="PF03443">
    <property type="entry name" value="AA9"/>
    <property type="match status" value="1"/>
</dbReference>
<evidence type="ECO:0000256" key="12">
    <source>
        <dbReference type="SAM" id="SignalP"/>
    </source>
</evidence>
<evidence type="ECO:0000256" key="2">
    <source>
        <dbReference type="ARBA" id="ARBA00004613"/>
    </source>
</evidence>
<organism evidence="14 15">
    <name type="scientific">Morchella conica CCBAS932</name>
    <dbReference type="NCBI Taxonomy" id="1392247"/>
    <lineage>
        <taxon>Eukaryota</taxon>
        <taxon>Fungi</taxon>
        <taxon>Dikarya</taxon>
        <taxon>Ascomycota</taxon>
        <taxon>Pezizomycotina</taxon>
        <taxon>Pezizomycetes</taxon>
        <taxon>Pezizales</taxon>
        <taxon>Morchellaceae</taxon>
        <taxon>Morchella</taxon>
    </lineage>
</organism>
<dbReference type="GO" id="GO:0030245">
    <property type="term" value="P:cellulose catabolic process"/>
    <property type="evidence" value="ECO:0007669"/>
    <property type="project" value="UniProtKB-UniRule"/>
</dbReference>
<dbReference type="InterPro" id="IPR049892">
    <property type="entry name" value="AA9"/>
</dbReference>
<protein>
    <recommendedName>
        <fullName evidence="11">AA9 family lytic polysaccharide monooxygenase</fullName>
        <ecNumber evidence="11">1.14.99.56</ecNumber>
    </recommendedName>
    <alternativeName>
        <fullName evidence="11">Endo-beta-1,4-glucanase</fullName>
    </alternativeName>
    <alternativeName>
        <fullName evidence="11">Glycosyl hydrolase 61 family protein</fullName>
    </alternativeName>
</protein>
<dbReference type="Proteomes" id="UP000277580">
    <property type="component" value="Unassembled WGS sequence"/>
</dbReference>
<dbReference type="GO" id="GO:0005576">
    <property type="term" value="C:extracellular region"/>
    <property type="evidence" value="ECO:0007669"/>
    <property type="project" value="UniProtKB-SubCell"/>
</dbReference>
<keyword evidence="3 11" id="KW-0964">Secreted</keyword>
<accession>A0A3N4KAW8</accession>